<dbReference type="InterPro" id="IPR009078">
    <property type="entry name" value="Ferritin-like_SF"/>
</dbReference>
<dbReference type="InterPro" id="IPR003251">
    <property type="entry name" value="Rr_diiron-bd_dom"/>
</dbReference>
<name>A0A918XTP5_9PROT</name>
<sequence length="308" mass="33403">MTRLSVQPPTRVATMAELVGIAHAIETEAVRCYDRLAREMHRRGESETAAAFEAMGREEDAHIAAVEGWARGLGESVPADDRFRWGLPPELAASWDEIAGSALLTPYRAYAIAVDNEQRAFAFYAYLVAAAEDPSIAREAEALAREELRHAAVLRTWRRAAWRKERQEGGGDADPVESLAGLNRLIDATEAETAGCHRLLAERLRAAGDPESAALLDELAEQAVARTAAPPPAGCEAEECRTRQPVGLLHAAQRPLERLCDVLEATLLATPDPAMLAAAERALDDTVARIARIGRRLEAIDRPAPPGK</sequence>
<feature type="domain" description="Rubrerythrin diiron-binding" evidence="1">
    <location>
        <begin position="112"/>
        <end position="222"/>
    </location>
</feature>
<dbReference type="Proteomes" id="UP000630353">
    <property type="component" value="Unassembled WGS sequence"/>
</dbReference>
<dbReference type="SUPFAM" id="SSF47240">
    <property type="entry name" value="Ferritin-like"/>
    <property type="match status" value="1"/>
</dbReference>
<reference evidence="2" key="1">
    <citation type="journal article" date="2014" name="Int. J. Syst. Evol. Microbiol.">
        <title>Complete genome sequence of Corynebacterium casei LMG S-19264T (=DSM 44701T), isolated from a smear-ripened cheese.</title>
        <authorList>
            <consortium name="US DOE Joint Genome Institute (JGI-PGF)"/>
            <person name="Walter F."/>
            <person name="Albersmeier A."/>
            <person name="Kalinowski J."/>
            <person name="Ruckert C."/>
        </authorList>
    </citation>
    <scope>NUCLEOTIDE SEQUENCE</scope>
    <source>
        <strain evidence="2">KCTC 42651</strain>
    </source>
</reference>
<accession>A0A918XTP5</accession>
<keyword evidence="3" id="KW-1185">Reference proteome</keyword>
<dbReference type="InterPro" id="IPR012347">
    <property type="entry name" value="Ferritin-like"/>
</dbReference>
<dbReference type="CDD" id="cd01045">
    <property type="entry name" value="Ferritin_like_AB"/>
    <property type="match status" value="1"/>
</dbReference>
<evidence type="ECO:0000313" key="3">
    <source>
        <dbReference type="Proteomes" id="UP000630353"/>
    </source>
</evidence>
<dbReference type="GO" id="GO:0016491">
    <property type="term" value="F:oxidoreductase activity"/>
    <property type="evidence" value="ECO:0007669"/>
    <property type="project" value="InterPro"/>
</dbReference>
<evidence type="ECO:0000313" key="2">
    <source>
        <dbReference type="EMBL" id="GHD52639.1"/>
    </source>
</evidence>
<evidence type="ECO:0000259" key="1">
    <source>
        <dbReference type="Pfam" id="PF02915"/>
    </source>
</evidence>
<dbReference type="EMBL" id="BMZS01000006">
    <property type="protein sequence ID" value="GHD52639.1"/>
    <property type="molecule type" value="Genomic_DNA"/>
</dbReference>
<dbReference type="AlphaFoldDB" id="A0A918XTP5"/>
<dbReference type="GO" id="GO:0046872">
    <property type="term" value="F:metal ion binding"/>
    <property type="evidence" value="ECO:0007669"/>
    <property type="project" value="InterPro"/>
</dbReference>
<dbReference type="Pfam" id="PF02915">
    <property type="entry name" value="Rubrerythrin"/>
    <property type="match status" value="1"/>
</dbReference>
<protein>
    <recommendedName>
        <fullName evidence="1">Rubrerythrin diiron-binding domain-containing protein</fullName>
    </recommendedName>
</protein>
<dbReference type="Gene3D" id="1.20.1260.10">
    <property type="match status" value="1"/>
</dbReference>
<reference evidence="2" key="2">
    <citation type="submission" date="2020-09" db="EMBL/GenBank/DDBJ databases">
        <authorList>
            <person name="Sun Q."/>
            <person name="Kim S."/>
        </authorList>
    </citation>
    <scope>NUCLEOTIDE SEQUENCE</scope>
    <source>
        <strain evidence="2">KCTC 42651</strain>
    </source>
</reference>
<gene>
    <name evidence="2" type="ORF">GCM10017083_28290</name>
</gene>
<dbReference type="RefSeq" id="WP_189990680.1">
    <property type="nucleotide sequence ID" value="NZ_BMZS01000006.1"/>
</dbReference>
<dbReference type="CDD" id="cd00657">
    <property type="entry name" value="Ferritin_like"/>
    <property type="match status" value="1"/>
</dbReference>
<organism evidence="2 3">
    <name type="scientific">Thalassobaculum fulvum</name>
    <dbReference type="NCBI Taxonomy" id="1633335"/>
    <lineage>
        <taxon>Bacteria</taxon>
        <taxon>Pseudomonadati</taxon>
        <taxon>Pseudomonadota</taxon>
        <taxon>Alphaproteobacteria</taxon>
        <taxon>Rhodospirillales</taxon>
        <taxon>Thalassobaculaceae</taxon>
        <taxon>Thalassobaculum</taxon>
    </lineage>
</organism>
<comment type="caution">
    <text evidence="2">The sequence shown here is derived from an EMBL/GenBank/DDBJ whole genome shotgun (WGS) entry which is preliminary data.</text>
</comment>
<proteinExistence type="predicted"/>